<reference evidence="1 2" key="1">
    <citation type="submission" date="2017-12" db="EMBL/GenBank/DDBJ databases">
        <title>Sequencing the genomes of 1000 Actinobacteria strains.</title>
        <authorList>
            <person name="Klenk H.-P."/>
        </authorList>
    </citation>
    <scope>NUCLEOTIDE SEQUENCE [LARGE SCALE GENOMIC DNA]</scope>
    <source>
        <strain evidence="1 2">DSM 12806</strain>
    </source>
</reference>
<dbReference type="AlphaFoldDB" id="A0A2N3YIL4"/>
<dbReference type="EMBL" id="PJNE01000001">
    <property type="protein sequence ID" value="PKW26679.1"/>
    <property type="molecule type" value="Genomic_DNA"/>
</dbReference>
<gene>
    <name evidence="1" type="ORF">ATL31_1496</name>
</gene>
<organism evidence="1 2">
    <name type="scientific">Phycicoccus duodecadis</name>
    <dbReference type="NCBI Taxonomy" id="173053"/>
    <lineage>
        <taxon>Bacteria</taxon>
        <taxon>Bacillati</taxon>
        <taxon>Actinomycetota</taxon>
        <taxon>Actinomycetes</taxon>
        <taxon>Micrococcales</taxon>
        <taxon>Intrasporangiaceae</taxon>
        <taxon>Phycicoccus</taxon>
    </lineage>
</organism>
<comment type="caution">
    <text evidence="1">The sequence shown here is derived from an EMBL/GenBank/DDBJ whole genome shotgun (WGS) entry which is preliminary data.</text>
</comment>
<evidence type="ECO:0000313" key="1">
    <source>
        <dbReference type="EMBL" id="PKW26679.1"/>
    </source>
</evidence>
<dbReference type="RefSeq" id="WP_158239804.1">
    <property type="nucleotide sequence ID" value="NZ_PJNE01000001.1"/>
</dbReference>
<sequence>MRTGSLLEWAQLLGVGPDDLPAQTRALVRGVDILDEAIVALRAMLHTCPDRELDRAVMQLERQVAEVAGLLREVHQDVVRELS</sequence>
<keyword evidence="2" id="KW-1185">Reference proteome</keyword>
<proteinExistence type="predicted"/>
<name>A0A2N3YIL4_9MICO</name>
<protein>
    <submittedName>
        <fullName evidence="1">Uncharacterized protein</fullName>
    </submittedName>
</protein>
<dbReference type="OrthoDB" id="4870039at2"/>
<evidence type="ECO:0000313" key="2">
    <source>
        <dbReference type="Proteomes" id="UP000233781"/>
    </source>
</evidence>
<dbReference type="Proteomes" id="UP000233781">
    <property type="component" value="Unassembled WGS sequence"/>
</dbReference>
<accession>A0A2N3YIL4</accession>